<keyword evidence="2" id="KW-0853">WD repeat</keyword>
<evidence type="ECO:0000259" key="5">
    <source>
        <dbReference type="Pfam" id="PF21719"/>
    </source>
</evidence>
<dbReference type="Pfam" id="PF21719">
    <property type="entry name" value="MIOS_a-sol"/>
    <property type="match status" value="1"/>
</dbReference>
<proteinExistence type="inferred from homology"/>
<dbReference type="EMBL" id="AP028915">
    <property type="protein sequence ID" value="BES96654.1"/>
    <property type="molecule type" value="Genomic_DNA"/>
</dbReference>
<feature type="domain" description="GATOR2 complex protein MIO zinc-ribbon like" evidence="4">
    <location>
        <begin position="726"/>
        <end position="810"/>
    </location>
</feature>
<dbReference type="InterPro" id="IPR031488">
    <property type="entry name" value="Zn_ribbon_mio"/>
</dbReference>
<evidence type="ECO:0000256" key="3">
    <source>
        <dbReference type="ARBA" id="ARBA00022737"/>
    </source>
</evidence>
<organism evidence="6 7">
    <name type="scientific">Nesidiocoris tenuis</name>
    <dbReference type="NCBI Taxonomy" id="355587"/>
    <lineage>
        <taxon>Eukaryota</taxon>
        <taxon>Metazoa</taxon>
        <taxon>Ecdysozoa</taxon>
        <taxon>Arthropoda</taxon>
        <taxon>Hexapoda</taxon>
        <taxon>Insecta</taxon>
        <taxon>Pterygota</taxon>
        <taxon>Neoptera</taxon>
        <taxon>Paraneoptera</taxon>
        <taxon>Hemiptera</taxon>
        <taxon>Heteroptera</taxon>
        <taxon>Panheteroptera</taxon>
        <taxon>Cimicomorpha</taxon>
        <taxon>Miridae</taxon>
        <taxon>Dicyphina</taxon>
        <taxon>Nesidiocoris</taxon>
    </lineage>
</organism>
<evidence type="ECO:0000256" key="2">
    <source>
        <dbReference type="ARBA" id="ARBA00022574"/>
    </source>
</evidence>
<dbReference type="InterPro" id="IPR049092">
    <property type="entry name" value="MIOS_a-sol"/>
</dbReference>
<keyword evidence="7" id="KW-1185">Reference proteome</keyword>
<dbReference type="SUPFAM" id="SSF50978">
    <property type="entry name" value="WD40 repeat-like"/>
    <property type="match status" value="1"/>
</dbReference>
<comment type="similarity">
    <text evidence="1">Belongs to the WD repeat mio family.</text>
</comment>
<protein>
    <submittedName>
        <fullName evidence="6">Missing oocyte, meiosis regulator, homolog (Drosophila)</fullName>
    </submittedName>
</protein>
<dbReference type="Gene3D" id="2.130.10.10">
    <property type="entry name" value="YVTN repeat-like/Quinoprotein amine dehydrogenase"/>
    <property type="match status" value="1"/>
</dbReference>
<dbReference type="Pfam" id="PF17034">
    <property type="entry name" value="zinc_ribbon_16"/>
    <property type="match status" value="1"/>
</dbReference>
<evidence type="ECO:0000256" key="1">
    <source>
        <dbReference type="ARBA" id="ARBA00009713"/>
    </source>
</evidence>
<evidence type="ECO:0000313" key="7">
    <source>
        <dbReference type="Proteomes" id="UP001307889"/>
    </source>
</evidence>
<dbReference type="InterPro" id="IPR037593">
    <property type="entry name" value="MIOS/Sea4"/>
</dbReference>
<name>A0ABN7AWT6_9HEMI</name>
<dbReference type="InterPro" id="IPR036322">
    <property type="entry name" value="WD40_repeat_dom_sf"/>
</dbReference>
<dbReference type="PANTHER" id="PTHR16453">
    <property type="entry name" value="WD40 DOMAIN-CONTAINING PROTEIN MIO FAMILY MEMBER"/>
    <property type="match status" value="1"/>
</dbReference>
<reference evidence="6 7" key="1">
    <citation type="submission" date="2023-09" db="EMBL/GenBank/DDBJ databases">
        <title>Nesidiocoris tenuis whole genome shotgun sequence.</title>
        <authorList>
            <person name="Shibata T."/>
            <person name="Shimoda M."/>
            <person name="Kobayashi T."/>
            <person name="Uehara T."/>
        </authorList>
    </citation>
    <scope>NUCLEOTIDE SEQUENCE [LARGE SCALE GENOMIC DNA]</scope>
    <source>
        <strain evidence="6 7">Japan</strain>
    </source>
</reference>
<feature type="domain" description="MIOS-like alpha-solenoid" evidence="5">
    <location>
        <begin position="369"/>
        <end position="592"/>
    </location>
</feature>
<dbReference type="CDD" id="cd16691">
    <property type="entry name" value="mRING-H2-C3H3C2_Mio"/>
    <property type="match status" value="1"/>
</dbReference>
<evidence type="ECO:0000259" key="4">
    <source>
        <dbReference type="Pfam" id="PF17034"/>
    </source>
</evidence>
<sequence>MSSVRLEVLWSPVHKDKFITWGTEISLYETSEKCGDIRRTDYVDLSETSSARLLATNSSYHYVKAVDIHPMEGSEILLAIGQANGKVSLTTFGPSNFDFLGINGMDMVPKHPRQCNVVSWCQNDPQLIAAGLDRYRSDHCVLVWDIQSRTGAAVVAEMGLSDMAHSLTWLPDHHKTLVVGMNNKLLKMIDLRDPSKAACSSQTKAVYGVTAAPYSNFMLASYLESQVSIWDIRAFEKPVLTLLQSKPITKILWCPTRNNLLGSLQRDTKSIYLHYIQQMEELDHSVVERSIRPGVSHQITSFSWHPLDENRLLAITLSGLVTDTYVSERITLNWAQSTSIVWTHGQRTLQSVSCTDSVYEMLGDISALMKLRATRGYGLQYEMEENGDLVDDENLKLIWRWLGATKRLSDEFNINLPTRHLGIRSVLGMDKTTPSSISTKSEAVLVPFNGAGSNCNAKVYRSDVRDKALKLCDWSFIHNLPQLLHAVESLQSQGEVTKAVAVAVFGLQLNTAIKLLSSSTSEHTTISMALSGYSNDNESVWRDACIASRLKLNDPYLRAVFAFLTADSDNYNSVLEEEEMAVTDRIAFALAYLSDSKLVEYLNKLTDQLTVDGNLAGLILTGMSSSALPLLQQYLDSTGDVQSVAIFTMKGFPPSLLESNRAQYWISSYRELLDMWRLWDHRAQFDIQHNARTSLKPEQQIYVTCSFCMKTLSSNAFSRNKGPFPRTKVSCCPNCRKPQPRCSICLINMGTPSQSDASNCNSNNGGMKINTFSSWYTWCQTCRHGGHSKHIIQWFEDHQECPVTGCTCRCLSLDATSFTV</sequence>
<dbReference type="InterPro" id="IPR015943">
    <property type="entry name" value="WD40/YVTN_repeat-like_dom_sf"/>
</dbReference>
<accession>A0ABN7AWT6</accession>
<dbReference type="Proteomes" id="UP001307889">
    <property type="component" value="Chromosome 7"/>
</dbReference>
<dbReference type="PANTHER" id="PTHR16453:SF9">
    <property type="entry name" value="GATOR COMPLEX PROTEIN MIOS"/>
    <property type="match status" value="1"/>
</dbReference>
<evidence type="ECO:0000313" key="6">
    <source>
        <dbReference type="EMBL" id="BES96654.1"/>
    </source>
</evidence>
<keyword evidence="3" id="KW-0677">Repeat</keyword>
<dbReference type="Pfam" id="PF21720">
    <property type="entry name" value="MIOS_WD40"/>
    <property type="match status" value="2"/>
</dbReference>
<gene>
    <name evidence="6" type="ORF">NTJ_09467</name>
</gene>